<name>A0A4V1M460_TREME</name>
<evidence type="ECO:0000313" key="2">
    <source>
        <dbReference type="EMBL" id="RXK39237.1"/>
    </source>
</evidence>
<protein>
    <submittedName>
        <fullName evidence="2">Uncharacterized protein</fullName>
    </submittedName>
</protein>
<feature type="region of interest" description="Disordered" evidence="1">
    <location>
        <begin position="138"/>
        <end position="172"/>
    </location>
</feature>
<comment type="caution">
    <text evidence="2">The sequence shown here is derived from an EMBL/GenBank/DDBJ whole genome shotgun (WGS) entry which is preliminary data.</text>
</comment>
<organism evidence="2 3">
    <name type="scientific">Tremella mesenterica</name>
    <name type="common">Jelly fungus</name>
    <dbReference type="NCBI Taxonomy" id="5217"/>
    <lineage>
        <taxon>Eukaryota</taxon>
        <taxon>Fungi</taxon>
        <taxon>Dikarya</taxon>
        <taxon>Basidiomycota</taxon>
        <taxon>Agaricomycotina</taxon>
        <taxon>Tremellomycetes</taxon>
        <taxon>Tremellales</taxon>
        <taxon>Tremellaceae</taxon>
        <taxon>Tremella</taxon>
    </lineage>
</organism>
<accession>A0A4V1M460</accession>
<dbReference type="Proteomes" id="UP000289152">
    <property type="component" value="Unassembled WGS sequence"/>
</dbReference>
<feature type="compositionally biased region" description="Polar residues" evidence="1">
    <location>
        <begin position="139"/>
        <end position="172"/>
    </location>
</feature>
<dbReference type="AlphaFoldDB" id="A0A4V1M460"/>
<keyword evidence="3" id="KW-1185">Reference proteome</keyword>
<dbReference type="VEuPathDB" id="FungiDB:TREMEDRAFT_58733"/>
<reference evidence="2 3" key="1">
    <citation type="submission" date="2016-06" db="EMBL/GenBank/DDBJ databases">
        <title>Evolution of pathogenesis and genome organization in the Tremellales.</title>
        <authorList>
            <person name="Cuomo C."/>
            <person name="Litvintseva A."/>
            <person name="Heitman J."/>
            <person name="Chen Y."/>
            <person name="Sun S."/>
            <person name="Springer D."/>
            <person name="Dromer F."/>
            <person name="Young S."/>
            <person name="Zeng Q."/>
            <person name="Chapman S."/>
            <person name="Gujja S."/>
            <person name="Saif S."/>
            <person name="Birren B."/>
        </authorList>
    </citation>
    <scope>NUCLEOTIDE SEQUENCE [LARGE SCALE GENOMIC DNA]</scope>
    <source>
        <strain evidence="2 3">ATCC 28783</strain>
    </source>
</reference>
<evidence type="ECO:0000313" key="3">
    <source>
        <dbReference type="Proteomes" id="UP000289152"/>
    </source>
</evidence>
<dbReference type="InParanoid" id="A0A4V1M460"/>
<dbReference type="EMBL" id="SDIL01000034">
    <property type="protein sequence ID" value="RXK39237.1"/>
    <property type="molecule type" value="Genomic_DNA"/>
</dbReference>
<proteinExistence type="predicted"/>
<gene>
    <name evidence="2" type="ORF">M231_03457</name>
</gene>
<sequence length="280" mass="31092">MSDSAPGPRFVPPAFAQRENNSKRHRGLAPKHPAVNSLPSLVNSKFAPSSTPYSTTPEGFGNNPYTTHTAETNKTRYAQNQPMTTDIVLEEFNNDLRRFQVMRTGKFRDKLNSIARDSANRPNRDDFSKRAALARLRQMSGTSASLTRHASQSLVSSQDTSEPFSKTVSQSMAEQGWEPLNSSLVQETGFIEEIPDNGEVHGPHCTNIDFSPEWVDIFNYRIDEMPYGTEATAILPAGDQTFYDSLVCSNIAYEMQGGSVVRHPCQLPFGRDETVLVSLV</sequence>
<feature type="region of interest" description="Disordered" evidence="1">
    <location>
        <begin position="1"/>
        <end position="43"/>
    </location>
</feature>
<evidence type="ECO:0000256" key="1">
    <source>
        <dbReference type="SAM" id="MobiDB-lite"/>
    </source>
</evidence>